<dbReference type="EMBL" id="AP025943">
    <property type="protein sequence ID" value="BDL44202.1"/>
    <property type="molecule type" value="Genomic_DNA"/>
</dbReference>
<keyword evidence="3" id="KW-1185">Reference proteome</keyword>
<sequence>MTFPVNILSALAGLSLAGGVHARVWTNDRGATVTAALVAVRDAEVDLKLNDGRVVAVPRNIFSGADQEYIQEWVKSGGALPDTDVGNAPETGKGGMSYMRLEPNWNADWPRKAGLAGFLLVKTVQETDDLSIYETDHFIIESPGRLAKPEQEALARRFESILRTLAAIPLNLTVARKPSRKYLVRVCFSEEEMEKVPGLRNGRLKFSPTSFTALLLRDKKGNPVKPDAVDPRFAVTHWVMQSLDVEHWLVDGFSAYMAFLPREKDETVFRKIPGRLAAMLPRSLRAGRDSLPALEDLLARDSSHSASGHDQILKGKGTEYWADLLWTVYWCHLEGEGRADRLRRYLMAWDAEEQEKARAILLDGKSPAEVQKDMAEAWKKFGVKLKFAPPSPGEGKAQDSPAR</sequence>
<evidence type="ECO:0000313" key="2">
    <source>
        <dbReference type="EMBL" id="BDL44202.1"/>
    </source>
</evidence>
<protein>
    <recommendedName>
        <fullName evidence="4">SLA1 homology domain-containing protein</fullName>
    </recommendedName>
</protein>
<reference evidence="2" key="1">
    <citation type="submission" date="2022-06" db="EMBL/GenBank/DDBJ databases">
        <title>Akkermansia biwalacus sp. nov., an anaerobic mucin-degrading bacterium isolated from human intestine.</title>
        <authorList>
            <person name="Kobayashi Y."/>
            <person name="Inoue S."/>
            <person name="Kawahara T."/>
            <person name="Kohda N."/>
        </authorList>
    </citation>
    <scope>NUCLEOTIDE SEQUENCE</scope>
    <source>
        <strain evidence="2">WON2089</strain>
    </source>
</reference>
<organism evidence="2 3">
    <name type="scientific">Akkermansia biwaensis</name>
    <dbReference type="NCBI Taxonomy" id="2946555"/>
    <lineage>
        <taxon>Bacteria</taxon>
        <taxon>Pseudomonadati</taxon>
        <taxon>Verrucomicrobiota</taxon>
        <taxon>Verrucomicrobiia</taxon>
        <taxon>Verrucomicrobiales</taxon>
        <taxon>Akkermansiaceae</taxon>
        <taxon>Akkermansia</taxon>
    </lineage>
</organism>
<evidence type="ECO:0000313" key="3">
    <source>
        <dbReference type="Proteomes" id="UP001062263"/>
    </source>
</evidence>
<proteinExistence type="predicted"/>
<name>A0ABN6QK81_9BACT</name>
<dbReference type="Proteomes" id="UP001062263">
    <property type="component" value="Chromosome"/>
</dbReference>
<evidence type="ECO:0008006" key="4">
    <source>
        <dbReference type="Google" id="ProtNLM"/>
    </source>
</evidence>
<keyword evidence="1" id="KW-0732">Signal</keyword>
<gene>
    <name evidence="2" type="ORF">Abiwalacus_17760</name>
</gene>
<dbReference type="Gene3D" id="2.30.30.700">
    <property type="entry name" value="SLA1 homology domain 1"/>
    <property type="match status" value="1"/>
</dbReference>
<feature type="signal peptide" evidence="1">
    <location>
        <begin position="1"/>
        <end position="22"/>
    </location>
</feature>
<accession>A0ABN6QK81</accession>
<evidence type="ECO:0000256" key="1">
    <source>
        <dbReference type="SAM" id="SignalP"/>
    </source>
</evidence>
<feature type="chain" id="PRO_5046532923" description="SLA1 homology domain-containing protein" evidence="1">
    <location>
        <begin position="23"/>
        <end position="403"/>
    </location>
</feature>